<reference evidence="1 2" key="1">
    <citation type="submission" date="2020-10" db="EMBL/GenBank/DDBJ databases">
        <title>The Coptis chinensis genome and diversification of protoberbering-type alkaloids.</title>
        <authorList>
            <person name="Wang B."/>
            <person name="Shu S."/>
            <person name="Song C."/>
            <person name="Liu Y."/>
        </authorList>
    </citation>
    <scope>NUCLEOTIDE SEQUENCE [LARGE SCALE GENOMIC DNA]</scope>
    <source>
        <strain evidence="1">HL-2020</strain>
        <tissue evidence="1">Leaf</tissue>
    </source>
</reference>
<comment type="caution">
    <text evidence="1">The sequence shown here is derived from an EMBL/GenBank/DDBJ whole genome shotgun (WGS) entry which is preliminary data.</text>
</comment>
<protein>
    <submittedName>
        <fullName evidence="1">Uncharacterized protein</fullName>
    </submittedName>
</protein>
<proteinExistence type="predicted"/>
<name>A0A835LMJ7_9MAGN</name>
<organism evidence="1 2">
    <name type="scientific">Coptis chinensis</name>
    <dbReference type="NCBI Taxonomy" id="261450"/>
    <lineage>
        <taxon>Eukaryota</taxon>
        <taxon>Viridiplantae</taxon>
        <taxon>Streptophyta</taxon>
        <taxon>Embryophyta</taxon>
        <taxon>Tracheophyta</taxon>
        <taxon>Spermatophyta</taxon>
        <taxon>Magnoliopsida</taxon>
        <taxon>Ranunculales</taxon>
        <taxon>Ranunculaceae</taxon>
        <taxon>Coptidoideae</taxon>
        <taxon>Coptis</taxon>
    </lineage>
</organism>
<dbReference type="EMBL" id="JADFTS010000006">
    <property type="protein sequence ID" value="KAF9600490.1"/>
    <property type="molecule type" value="Genomic_DNA"/>
</dbReference>
<accession>A0A835LMJ7</accession>
<keyword evidence="2" id="KW-1185">Reference proteome</keyword>
<evidence type="ECO:0000313" key="1">
    <source>
        <dbReference type="EMBL" id="KAF9600490.1"/>
    </source>
</evidence>
<dbReference type="Proteomes" id="UP000631114">
    <property type="component" value="Unassembled WGS sequence"/>
</dbReference>
<sequence>MTRLNIINNRGEGTVTVNLLNPKSPAPEATKAEGFGNQEEVVVIGDEEAQIILEAALTSNLVLTSVLNSCFSAKKPKEEK</sequence>
<evidence type="ECO:0000313" key="2">
    <source>
        <dbReference type="Proteomes" id="UP000631114"/>
    </source>
</evidence>
<dbReference type="AlphaFoldDB" id="A0A835LMJ7"/>
<gene>
    <name evidence="1" type="ORF">IFM89_009939</name>
</gene>